<dbReference type="EnsemblBacteria" id="ABK77720">
    <property type="protein sequence ID" value="ABK77720"/>
    <property type="gene ID" value="CENSYa_1091"/>
</dbReference>
<reference evidence="1 2" key="1">
    <citation type="journal article" date="2006" name="Proc. Natl. Acad. Sci. U.S.A.">
        <title>Genomic analysis of the uncultivated marine crenarchaeote Cenarchaeum symbiosum.</title>
        <authorList>
            <person name="Hallam S.J."/>
            <person name="Konstantinidis K.T."/>
            <person name="Putnam N."/>
            <person name="Schleper C."/>
            <person name="Watanabe Y."/>
            <person name="Sugahara J."/>
            <person name="Preston C."/>
            <person name="de la Torre J."/>
            <person name="Richardson P.M."/>
            <person name="DeLong E.F."/>
        </authorList>
    </citation>
    <scope>NUCLEOTIDE SEQUENCE [LARGE SCALE GENOMIC DNA]</scope>
    <source>
        <strain evidence="2">A</strain>
    </source>
</reference>
<dbReference type="Proteomes" id="UP000000758">
    <property type="component" value="Chromosome"/>
</dbReference>
<evidence type="ECO:0000313" key="1">
    <source>
        <dbReference type="EMBL" id="ABK77720.1"/>
    </source>
</evidence>
<dbReference type="AlphaFoldDB" id="A0RWK3"/>
<gene>
    <name evidence="1" type="ordered locus">CENSYa_1091</name>
</gene>
<sequence length="102" mass="11353">MAAEMLTGDGALISEHMTGVAAIAASNARLSGELRKYDNENTPRCLLIGDGAWARVYVALYITMIDMTCSRSSLVPLQCLPLYMMIVSDGYDVYLRFRVRQR</sequence>
<dbReference type="EMBL" id="DP000238">
    <property type="protein sequence ID" value="ABK77720.1"/>
    <property type="molecule type" value="Genomic_DNA"/>
</dbReference>
<organism evidence="1 2">
    <name type="scientific">Cenarchaeum symbiosum (strain A)</name>
    <dbReference type="NCBI Taxonomy" id="414004"/>
    <lineage>
        <taxon>Archaea</taxon>
        <taxon>Nitrososphaerota</taxon>
        <taxon>Candidatus Cenarchaeales</taxon>
        <taxon>Candidatus Cenarchaeaceae</taxon>
        <taxon>Candidatus Cenarchaeum</taxon>
    </lineage>
</organism>
<proteinExistence type="predicted"/>
<dbReference type="KEGG" id="csy:CENSYa_1091"/>
<evidence type="ECO:0000313" key="2">
    <source>
        <dbReference type="Proteomes" id="UP000000758"/>
    </source>
</evidence>
<protein>
    <submittedName>
        <fullName evidence="1">Uncharacterized protein</fullName>
    </submittedName>
</protein>
<keyword evidence="2" id="KW-1185">Reference proteome</keyword>
<name>A0RWK3_CENSY</name>
<dbReference type="HOGENOM" id="CLU_2270932_0_0_2"/>
<accession>A0RWK3</accession>